<evidence type="ECO:0000313" key="2">
    <source>
        <dbReference type="Proteomes" id="UP001519460"/>
    </source>
</evidence>
<evidence type="ECO:0008006" key="3">
    <source>
        <dbReference type="Google" id="ProtNLM"/>
    </source>
</evidence>
<comment type="caution">
    <text evidence="1">The sequence shown here is derived from an EMBL/GenBank/DDBJ whole genome shotgun (WGS) entry which is preliminary data.</text>
</comment>
<proteinExistence type="predicted"/>
<dbReference type="PANTHER" id="PTHR46830">
    <property type="entry name" value="TRANSFERASE, PUTATIVE-RELATED"/>
    <property type="match status" value="1"/>
</dbReference>
<feature type="non-terminal residue" evidence="1">
    <location>
        <position position="1"/>
    </location>
</feature>
<dbReference type="Proteomes" id="UP001519460">
    <property type="component" value="Unassembled WGS sequence"/>
</dbReference>
<dbReference type="PANTHER" id="PTHR46830:SF1">
    <property type="entry name" value="ALPHA-1,4-N-ACETYLGLUCOSAMINYLTRANSFERASE"/>
    <property type="match status" value="1"/>
</dbReference>
<dbReference type="InterPro" id="IPR007577">
    <property type="entry name" value="GlycoTrfase_DXD_sugar-bd_CS"/>
</dbReference>
<name>A0ABD0KA95_9CAEN</name>
<dbReference type="AlphaFoldDB" id="A0ABD0KA95"/>
<dbReference type="EMBL" id="JACVVK020000219">
    <property type="protein sequence ID" value="KAK7483861.1"/>
    <property type="molecule type" value="Genomic_DNA"/>
</dbReference>
<keyword evidence="2" id="KW-1185">Reference proteome</keyword>
<protein>
    <recommendedName>
        <fullName evidence="3">Glycosyltransferase family 32 protein</fullName>
    </recommendedName>
</protein>
<accession>A0ABD0KA95</accession>
<gene>
    <name evidence="1" type="ORF">BaRGS_00024878</name>
</gene>
<dbReference type="Pfam" id="PF04488">
    <property type="entry name" value="Gly_transf_sug"/>
    <property type="match status" value="1"/>
</dbReference>
<dbReference type="Gene3D" id="3.90.550.20">
    <property type="match status" value="1"/>
</dbReference>
<evidence type="ECO:0000313" key="1">
    <source>
        <dbReference type="EMBL" id="KAK7483861.1"/>
    </source>
</evidence>
<dbReference type="InterPro" id="IPR029044">
    <property type="entry name" value="Nucleotide-diphossugar_trans"/>
</dbReference>
<organism evidence="1 2">
    <name type="scientific">Batillaria attramentaria</name>
    <dbReference type="NCBI Taxonomy" id="370345"/>
    <lineage>
        <taxon>Eukaryota</taxon>
        <taxon>Metazoa</taxon>
        <taxon>Spiralia</taxon>
        <taxon>Lophotrochozoa</taxon>
        <taxon>Mollusca</taxon>
        <taxon>Gastropoda</taxon>
        <taxon>Caenogastropoda</taxon>
        <taxon>Sorbeoconcha</taxon>
        <taxon>Cerithioidea</taxon>
        <taxon>Batillariidae</taxon>
        <taxon>Batillaria</taxon>
    </lineage>
</organism>
<dbReference type="SUPFAM" id="SSF53448">
    <property type="entry name" value="Nucleotide-diphospho-sugar transferases"/>
    <property type="match status" value="1"/>
</dbReference>
<sequence length="418" mass="47909">AFETVHWLWCGKKTLEFRHYLSVLSAVRILQPRRLVMHFTDMPKTDAYNAWFNELTDALPNLEFEKLTISVSCNSTDTLRAALGILAQDGGVFIGENTILTRFPKLAEELPCWFAVSAHAPRSASNGIVIARQALDASTKEACFHSIVSRIRTNKRQYVDEMSFGHFMSVLTALHVAGFRHVYVHADVEPKGRWWEELRKENVTFVPLVSVNTVYQHPVTVTAHVSDLIRYLVLYKYGGAYQDWDVFWTQHLPDSLLANPAVIGFDWQRRGWPDNINNGIMMARARSHFLHHFLATHRDFRDRNWAYNSLMMSYRTWELYPQTAFLDRHLQVLCHSGRCHPTWLPGYVYGGSDKQPLSLINETLAVHVTIPKPPTSLSSLTALRKGQDVYAAMGRMCLVKSGRGRWLEALYTDSDLKL</sequence>
<reference evidence="1 2" key="1">
    <citation type="journal article" date="2023" name="Sci. Data">
        <title>Genome assembly of the Korean intertidal mud-creeper Batillaria attramentaria.</title>
        <authorList>
            <person name="Patra A.K."/>
            <person name="Ho P.T."/>
            <person name="Jun S."/>
            <person name="Lee S.J."/>
            <person name="Kim Y."/>
            <person name="Won Y.J."/>
        </authorList>
    </citation>
    <scope>NUCLEOTIDE SEQUENCE [LARGE SCALE GENOMIC DNA]</scope>
    <source>
        <strain evidence="1">Wonlab-2016</strain>
    </source>
</reference>